<dbReference type="Proteomes" id="UP000192276">
    <property type="component" value="Unassembled WGS sequence"/>
</dbReference>
<organism evidence="3 4">
    <name type="scientific">Niastella populi</name>
    <dbReference type="NCBI Taxonomy" id="550983"/>
    <lineage>
        <taxon>Bacteria</taxon>
        <taxon>Pseudomonadati</taxon>
        <taxon>Bacteroidota</taxon>
        <taxon>Chitinophagia</taxon>
        <taxon>Chitinophagales</taxon>
        <taxon>Chitinophagaceae</taxon>
        <taxon>Niastella</taxon>
    </lineage>
</organism>
<dbReference type="InterPro" id="IPR014729">
    <property type="entry name" value="Rossmann-like_a/b/a_fold"/>
</dbReference>
<dbReference type="SUPFAM" id="SSF52402">
    <property type="entry name" value="Adenine nucleotide alpha hydrolases-like"/>
    <property type="match status" value="2"/>
</dbReference>
<dbReference type="CDD" id="cd00293">
    <property type="entry name" value="USP-like"/>
    <property type="match status" value="1"/>
</dbReference>
<evidence type="ECO:0000256" key="1">
    <source>
        <dbReference type="ARBA" id="ARBA00008791"/>
    </source>
</evidence>
<dbReference type="PANTHER" id="PTHR46268:SF6">
    <property type="entry name" value="UNIVERSAL STRESS PROTEIN UP12"/>
    <property type="match status" value="1"/>
</dbReference>
<proteinExistence type="inferred from homology"/>
<accession>A0A1V9FGQ1</accession>
<dbReference type="Gene3D" id="3.40.50.620">
    <property type="entry name" value="HUPs"/>
    <property type="match status" value="2"/>
</dbReference>
<dbReference type="Pfam" id="PF00582">
    <property type="entry name" value="Usp"/>
    <property type="match status" value="1"/>
</dbReference>
<comment type="similarity">
    <text evidence="1">Belongs to the universal stress protein A family.</text>
</comment>
<feature type="domain" description="UspA" evidence="2">
    <location>
        <begin position="1"/>
        <end position="142"/>
    </location>
</feature>
<keyword evidence="4" id="KW-1185">Reference proteome</keyword>
<reference evidence="4" key="1">
    <citation type="submission" date="2016-04" db="EMBL/GenBank/DDBJ databases">
        <authorList>
            <person name="Chen L."/>
            <person name="Zhuang W."/>
            <person name="Wang G."/>
        </authorList>
    </citation>
    <scope>NUCLEOTIDE SEQUENCE [LARGE SCALE GENOMIC DNA]</scope>
    <source>
        <strain evidence="4">208</strain>
    </source>
</reference>
<evidence type="ECO:0000313" key="4">
    <source>
        <dbReference type="Proteomes" id="UP000192276"/>
    </source>
</evidence>
<gene>
    <name evidence="3" type="ORF">A4R26_24505</name>
</gene>
<dbReference type="PANTHER" id="PTHR46268">
    <property type="entry name" value="STRESS RESPONSE PROTEIN NHAX"/>
    <property type="match status" value="1"/>
</dbReference>
<protein>
    <recommendedName>
        <fullName evidence="2">UspA domain-containing protein</fullName>
    </recommendedName>
</protein>
<comment type="caution">
    <text evidence="3">The sequence shown here is derived from an EMBL/GenBank/DDBJ whole genome shotgun (WGS) entry which is preliminary data.</text>
</comment>
<sequence length="294" mass="32851">MKRILIPTDFSENALKAALYAGVVARKANAALYLVHVIEPVDEKIHQPFPLHEKYLKETLHMRMREVESVKTIILNSHPEITIETAVLSGDISATIAEFSGNNDIDMIIMGTKGATGLKELLIGSVTSKVIGHSKFPVLAIPVDYQPEEPDGILFATNHFEKSNILLTPVIELAKLFFAKIYVIIFVDKEKKGAVEYMSDTRSLYNYLDYLRKTFPGVIFQGELLEGKDFEDAVNAYEEKNKLDIVSMITYPKGFWEKIFKGSETKKMAIHSHIPVLAIPAGNIPGAEESLPML</sequence>
<dbReference type="InterPro" id="IPR006016">
    <property type="entry name" value="UspA"/>
</dbReference>
<dbReference type="EMBL" id="LWBP01000194">
    <property type="protein sequence ID" value="OQP57386.1"/>
    <property type="molecule type" value="Genomic_DNA"/>
</dbReference>
<dbReference type="InterPro" id="IPR006015">
    <property type="entry name" value="Universal_stress_UspA"/>
</dbReference>
<name>A0A1V9FGQ1_9BACT</name>
<evidence type="ECO:0000259" key="2">
    <source>
        <dbReference type="Pfam" id="PF00582"/>
    </source>
</evidence>
<dbReference type="PRINTS" id="PR01438">
    <property type="entry name" value="UNVRSLSTRESS"/>
</dbReference>
<dbReference type="RefSeq" id="WP_165760348.1">
    <property type="nucleotide sequence ID" value="NZ_LWBP01000194.1"/>
</dbReference>
<evidence type="ECO:0000313" key="3">
    <source>
        <dbReference type="EMBL" id="OQP57386.1"/>
    </source>
</evidence>
<dbReference type="AlphaFoldDB" id="A0A1V9FGQ1"/>